<keyword evidence="1" id="KW-0472">Membrane</keyword>
<accession>A1BCK7</accession>
<dbReference type="STRING" id="290317.Cpha266_0064"/>
<dbReference type="EMBL" id="CP000492">
    <property type="protein sequence ID" value="ABL64134.1"/>
    <property type="molecule type" value="Genomic_DNA"/>
</dbReference>
<feature type="transmembrane region" description="Helical" evidence="1">
    <location>
        <begin position="12"/>
        <end position="30"/>
    </location>
</feature>
<dbReference type="RefSeq" id="WP_011743976.1">
    <property type="nucleotide sequence ID" value="NC_008639.1"/>
</dbReference>
<sequence precursor="true">MSVSMKSWATPLAIGSFIILAVTGILMFFKIEGGYIKPVHEWLSWAMVAGVLLHIFANWKSFLAYFSKIPAVSIISIGVIVTALAVFMPASRDGGNPKMKMMKAIESARLETVAEISGKESSEIVAALKEKGIMVDDPTMTVRQIARTNNKEAMEVLGVVFR</sequence>
<gene>
    <name evidence="3" type="ordered locus">Cpha266_0064</name>
</gene>
<dbReference type="HOGENOM" id="CLU_125927_0_0_10"/>
<feature type="domain" description="Flavinylation-associated cytochrome" evidence="2">
    <location>
        <begin position="8"/>
        <end position="59"/>
    </location>
</feature>
<evidence type="ECO:0000313" key="4">
    <source>
        <dbReference type="Proteomes" id="UP000008701"/>
    </source>
</evidence>
<proteinExistence type="predicted"/>
<dbReference type="eggNOG" id="ENOG50330HB">
    <property type="taxonomic scope" value="Bacteria"/>
</dbReference>
<dbReference type="AlphaFoldDB" id="A1BCK7"/>
<keyword evidence="1" id="KW-0812">Transmembrane</keyword>
<dbReference type="KEGG" id="cph:Cpha266_0064"/>
<dbReference type="GO" id="GO:0022904">
    <property type="term" value="P:respiratory electron transport chain"/>
    <property type="evidence" value="ECO:0007669"/>
    <property type="project" value="InterPro"/>
</dbReference>
<dbReference type="Pfam" id="PF14358">
    <property type="entry name" value="DUF4405"/>
    <property type="match status" value="1"/>
</dbReference>
<keyword evidence="4" id="KW-1185">Reference proteome</keyword>
<protein>
    <recommendedName>
        <fullName evidence="2">Flavinylation-associated cytochrome domain-containing protein</fullName>
    </recommendedName>
</protein>
<dbReference type="InterPro" id="IPR025517">
    <property type="entry name" value="DUF4405"/>
</dbReference>
<dbReference type="SUPFAM" id="SSF81342">
    <property type="entry name" value="Transmembrane di-heme cytochromes"/>
    <property type="match status" value="1"/>
</dbReference>
<dbReference type="Proteomes" id="UP000008701">
    <property type="component" value="Chromosome"/>
</dbReference>
<dbReference type="InterPro" id="IPR016174">
    <property type="entry name" value="Di-haem_cyt_TM"/>
</dbReference>
<organism evidence="3 4">
    <name type="scientific">Chlorobium phaeobacteroides (strain DSM 266 / SMG 266 / 2430)</name>
    <dbReference type="NCBI Taxonomy" id="290317"/>
    <lineage>
        <taxon>Bacteria</taxon>
        <taxon>Pseudomonadati</taxon>
        <taxon>Chlorobiota</taxon>
        <taxon>Chlorobiia</taxon>
        <taxon>Chlorobiales</taxon>
        <taxon>Chlorobiaceae</taxon>
        <taxon>Chlorobium/Pelodictyon group</taxon>
        <taxon>Chlorobium</taxon>
    </lineage>
</organism>
<feature type="transmembrane region" description="Helical" evidence="1">
    <location>
        <begin position="71"/>
        <end position="91"/>
    </location>
</feature>
<evidence type="ECO:0000313" key="3">
    <source>
        <dbReference type="EMBL" id="ABL64134.1"/>
    </source>
</evidence>
<evidence type="ECO:0000256" key="1">
    <source>
        <dbReference type="SAM" id="Phobius"/>
    </source>
</evidence>
<evidence type="ECO:0000259" key="2">
    <source>
        <dbReference type="Pfam" id="PF14358"/>
    </source>
</evidence>
<dbReference type="GO" id="GO:0016020">
    <property type="term" value="C:membrane"/>
    <property type="evidence" value="ECO:0007669"/>
    <property type="project" value="InterPro"/>
</dbReference>
<name>A1BCK7_CHLPD</name>
<feature type="transmembrane region" description="Helical" evidence="1">
    <location>
        <begin position="42"/>
        <end position="59"/>
    </location>
</feature>
<keyword evidence="1" id="KW-1133">Transmembrane helix</keyword>
<reference evidence="3 4" key="1">
    <citation type="submission" date="2006-12" db="EMBL/GenBank/DDBJ databases">
        <title>Complete sequence of Chlorobium phaeobacteroides DSM 266.</title>
        <authorList>
            <consortium name="US DOE Joint Genome Institute"/>
            <person name="Copeland A."/>
            <person name="Lucas S."/>
            <person name="Lapidus A."/>
            <person name="Barry K."/>
            <person name="Detter J.C."/>
            <person name="Glavina del Rio T."/>
            <person name="Hammon N."/>
            <person name="Israni S."/>
            <person name="Pitluck S."/>
            <person name="Goltsman E."/>
            <person name="Schmutz J."/>
            <person name="Larimer F."/>
            <person name="Land M."/>
            <person name="Hauser L."/>
            <person name="Mikhailova N."/>
            <person name="Li T."/>
            <person name="Overmann J."/>
            <person name="Bryant D.A."/>
            <person name="Richardson P."/>
        </authorList>
    </citation>
    <scope>NUCLEOTIDE SEQUENCE [LARGE SCALE GENOMIC DNA]</scope>
    <source>
        <strain evidence="3 4">DSM 266</strain>
    </source>
</reference>